<evidence type="ECO:0000259" key="5">
    <source>
        <dbReference type="PROSITE" id="PS51716"/>
    </source>
</evidence>
<dbReference type="PANTHER" id="PTHR32341:SF10">
    <property type="entry name" value="INTERFERON-INDUCIBLE GTPASE 5"/>
    <property type="match status" value="1"/>
</dbReference>
<dbReference type="PROSITE" id="PS51716">
    <property type="entry name" value="G_IRG"/>
    <property type="match status" value="1"/>
</dbReference>
<dbReference type="InterPro" id="IPR030385">
    <property type="entry name" value="G_IRG_dom"/>
</dbReference>
<gene>
    <name evidence="6" type="ORF">F7725_006335</name>
</gene>
<protein>
    <recommendedName>
        <fullName evidence="5">IRG-type G domain-containing protein</fullName>
    </recommendedName>
</protein>
<keyword evidence="4" id="KW-0342">GTP-binding</keyword>
<dbReference type="PANTHER" id="PTHR32341">
    <property type="entry name" value="INTERFERON-INDUCIBLE GTPASE"/>
    <property type="match status" value="1"/>
</dbReference>
<keyword evidence="2" id="KW-0547">Nucleotide-binding</keyword>
<dbReference type="EMBL" id="JAAKFY010000020">
    <property type="protein sequence ID" value="KAF3840473.1"/>
    <property type="molecule type" value="Genomic_DNA"/>
</dbReference>
<reference evidence="6 7" key="1">
    <citation type="submission" date="2020-03" db="EMBL/GenBank/DDBJ databases">
        <title>Dissostichus mawsoni Genome sequencing and assembly.</title>
        <authorList>
            <person name="Park H."/>
        </authorList>
    </citation>
    <scope>NUCLEOTIDE SEQUENCE [LARGE SCALE GENOMIC DNA]</scope>
    <source>
        <strain evidence="6">DM0001</strain>
        <tissue evidence="6">Muscle</tissue>
    </source>
</reference>
<keyword evidence="3" id="KW-0378">Hydrolase</keyword>
<dbReference type="GO" id="GO:0016787">
    <property type="term" value="F:hydrolase activity"/>
    <property type="evidence" value="ECO:0007669"/>
    <property type="project" value="UniProtKB-KW"/>
</dbReference>
<proteinExistence type="inferred from homology"/>
<dbReference type="OrthoDB" id="422720at2759"/>
<dbReference type="SUPFAM" id="SSF52540">
    <property type="entry name" value="P-loop containing nucleoside triphosphate hydrolases"/>
    <property type="match status" value="1"/>
</dbReference>
<keyword evidence="7" id="KW-1185">Reference proteome</keyword>
<dbReference type="Proteomes" id="UP000518266">
    <property type="component" value="Unassembled WGS sequence"/>
</dbReference>
<accession>A0A7J5XUL2</accession>
<evidence type="ECO:0000256" key="4">
    <source>
        <dbReference type="ARBA" id="ARBA00023134"/>
    </source>
</evidence>
<dbReference type="Gene3D" id="3.40.50.300">
    <property type="entry name" value="P-loop containing nucleotide triphosphate hydrolases"/>
    <property type="match status" value="1"/>
</dbReference>
<comment type="similarity">
    <text evidence="1">Belongs to the TRAFAC class dynamin-like GTPase superfamily. IRG family.</text>
</comment>
<dbReference type="InterPro" id="IPR027417">
    <property type="entry name" value="P-loop_NTPase"/>
</dbReference>
<name>A0A7J5XUL2_DISMA</name>
<dbReference type="InterPro" id="IPR007743">
    <property type="entry name" value="Immunity-related_GTPase-like"/>
</dbReference>
<dbReference type="GO" id="GO:0016020">
    <property type="term" value="C:membrane"/>
    <property type="evidence" value="ECO:0007669"/>
    <property type="project" value="InterPro"/>
</dbReference>
<sequence>MLRKVLRAVWVEVKERAAAAADAVSGANLTPSSAAIEATSNQHGYINSTREPRNWYSCCSAMANSSNNDIDELKKLRAMLEEKKNTPLNIGITGESGSGKSTFVNAFIGKDNRDEGAAPTGCVETTMKVKPYPHPKFPNVKVWDLPGVGTTKFPAAQYLKHVGFERFDFFIIISADRFKENDVKLALEIQRMEKKFYFVRSKIDDNMRAAERSQRDFTAEKTLAEIRNNCIEGKSKIKLKLYDFNLLNETLQRELPAHKGDVLLLAMANSNLPVIKKKKAVLQSEIRKVAWLSALVGAVPVLSLAVDPILLVDTANKYKVTFGLDSRSLQSLAQSAGVPLDDLRSVLKSRLALEELSPDLIIEMLKWSIPQKVGMELLRYLPIIGTITAAKTSFDATEKALNDFLDMLAQDAERVFKRALNR</sequence>
<dbReference type="AlphaFoldDB" id="A0A7J5XUL2"/>
<evidence type="ECO:0000313" key="6">
    <source>
        <dbReference type="EMBL" id="KAF3840473.1"/>
    </source>
</evidence>
<organism evidence="6 7">
    <name type="scientific">Dissostichus mawsoni</name>
    <name type="common">Antarctic cod</name>
    <dbReference type="NCBI Taxonomy" id="36200"/>
    <lineage>
        <taxon>Eukaryota</taxon>
        <taxon>Metazoa</taxon>
        <taxon>Chordata</taxon>
        <taxon>Craniata</taxon>
        <taxon>Vertebrata</taxon>
        <taxon>Euteleostomi</taxon>
        <taxon>Actinopterygii</taxon>
        <taxon>Neopterygii</taxon>
        <taxon>Teleostei</taxon>
        <taxon>Neoteleostei</taxon>
        <taxon>Acanthomorphata</taxon>
        <taxon>Eupercaria</taxon>
        <taxon>Perciformes</taxon>
        <taxon>Notothenioidei</taxon>
        <taxon>Nototheniidae</taxon>
        <taxon>Dissostichus</taxon>
    </lineage>
</organism>
<dbReference type="GO" id="GO:0005525">
    <property type="term" value="F:GTP binding"/>
    <property type="evidence" value="ECO:0007669"/>
    <property type="project" value="UniProtKB-KW"/>
</dbReference>
<evidence type="ECO:0000256" key="3">
    <source>
        <dbReference type="ARBA" id="ARBA00022801"/>
    </source>
</evidence>
<comment type="caution">
    <text evidence="6">The sequence shown here is derived from an EMBL/GenBank/DDBJ whole genome shotgun (WGS) entry which is preliminary data.</text>
</comment>
<dbReference type="InterPro" id="IPR051515">
    <property type="entry name" value="IRG"/>
</dbReference>
<evidence type="ECO:0000256" key="1">
    <source>
        <dbReference type="ARBA" id="ARBA00005429"/>
    </source>
</evidence>
<evidence type="ECO:0000313" key="7">
    <source>
        <dbReference type="Proteomes" id="UP000518266"/>
    </source>
</evidence>
<evidence type="ECO:0000256" key="2">
    <source>
        <dbReference type="ARBA" id="ARBA00022741"/>
    </source>
</evidence>
<dbReference type="FunFam" id="3.40.50.300:FF:000541">
    <property type="entry name" value="Immunity related GTPase M"/>
    <property type="match status" value="1"/>
</dbReference>
<feature type="domain" description="IRG-type G" evidence="5">
    <location>
        <begin position="86"/>
        <end position="285"/>
    </location>
</feature>
<dbReference type="Pfam" id="PF05049">
    <property type="entry name" value="IIGP"/>
    <property type="match status" value="1"/>
</dbReference>